<name>A0A8S5UBR0_9CAUD</name>
<dbReference type="Pfam" id="PF12684">
    <property type="entry name" value="DUF3799"/>
    <property type="match status" value="1"/>
</dbReference>
<dbReference type="InterPro" id="IPR011604">
    <property type="entry name" value="PDDEXK-like_dom_sf"/>
</dbReference>
<accession>A0A8S5UBR0</accession>
<protein>
    <submittedName>
        <fullName evidence="2">Exodeoxyribonuclease 8</fullName>
    </submittedName>
</protein>
<proteinExistence type="predicted"/>
<evidence type="ECO:0000313" key="2">
    <source>
        <dbReference type="EMBL" id="DAF91798.1"/>
    </source>
</evidence>
<evidence type="ECO:0000259" key="1">
    <source>
        <dbReference type="Pfam" id="PF12684"/>
    </source>
</evidence>
<dbReference type="Gene3D" id="3.90.320.10">
    <property type="match status" value="1"/>
</dbReference>
<sequence>MNDLTENYYSDNTRISNSNIGWFLKKGPAYLHSMLTGKAEGETGRQLARGTMIHEYLLQPEEFHKDYVVWDKSRPSSAQQEKFCQELAQSVEIEPNKAVLSAYRASYKGLPKSDDLVLPKALKMAEEYSDYIEYLKINDNREIISTYDAKMLMEVAENIRKHKLASKLLKNEYIGQEDELHHEFHINWNMCGVNCKSLLDSVHFDFKNKVCTLMDLKTTVNIGCFEESMNHYDYLRQLCFYKHALMWYIVNVLKEEPTVDWEFKYYIIGIDTTGSNEIRVFEFTETQVNSRLSTIINVLEQIRWHQANNKWEHTLEYYTGDGSEKLNL</sequence>
<reference evidence="2" key="1">
    <citation type="journal article" date="2021" name="Proc. Natl. Acad. Sci. U.S.A.">
        <title>A Catalog of Tens of Thousands of Viruses from Human Metagenomes Reveals Hidden Associations with Chronic Diseases.</title>
        <authorList>
            <person name="Tisza M.J."/>
            <person name="Buck C.B."/>
        </authorList>
    </citation>
    <scope>NUCLEOTIDE SEQUENCE</scope>
    <source>
        <strain evidence="2">CtZkC8</strain>
    </source>
</reference>
<dbReference type="EMBL" id="BK016062">
    <property type="protein sequence ID" value="DAF91798.1"/>
    <property type="molecule type" value="Genomic_DNA"/>
</dbReference>
<organism evidence="2">
    <name type="scientific">Podoviridae sp. ctZkC8</name>
    <dbReference type="NCBI Taxonomy" id="2825259"/>
    <lineage>
        <taxon>Viruses</taxon>
        <taxon>Duplodnaviria</taxon>
        <taxon>Heunggongvirae</taxon>
        <taxon>Uroviricota</taxon>
        <taxon>Caudoviricetes</taxon>
    </lineage>
</organism>
<dbReference type="InterPro" id="IPR024432">
    <property type="entry name" value="Put_RecE_PDDEXK-like_dom"/>
</dbReference>
<feature type="domain" description="Putative exodeoxyribonuclease 8 PDDEXK-like" evidence="1">
    <location>
        <begin position="25"/>
        <end position="311"/>
    </location>
</feature>